<protein>
    <submittedName>
        <fullName evidence="2">Uncharacterized protein</fullName>
    </submittedName>
</protein>
<proteinExistence type="predicted"/>
<feature type="region of interest" description="Disordered" evidence="1">
    <location>
        <begin position="60"/>
        <end position="83"/>
    </location>
</feature>
<accession>A0A136IJU6</accession>
<sequence length="83" mass="9569">RLLAVGLRQVQRRPATTTCRKCDRTPSQPEQHDEGQRVYSTKDFLDRQSLPLYFSDQSKYHSHTSLEPQPRSPALWLTLEAGS</sequence>
<dbReference type="InParanoid" id="A0A136IJU6"/>
<evidence type="ECO:0000256" key="1">
    <source>
        <dbReference type="SAM" id="MobiDB-lite"/>
    </source>
</evidence>
<dbReference type="OrthoDB" id="10545551at2759"/>
<feature type="compositionally biased region" description="Basic and acidic residues" evidence="1">
    <location>
        <begin position="20"/>
        <end position="36"/>
    </location>
</feature>
<evidence type="ECO:0000313" key="3">
    <source>
        <dbReference type="Proteomes" id="UP000070501"/>
    </source>
</evidence>
<dbReference type="AlphaFoldDB" id="A0A136IJU6"/>
<name>A0A136IJU6_9PEZI</name>
<feature type="region of interest" description="Disordered" evidence="1">
    <location>
        <begin position="17"/>
        <end position="38"/>
    </location>
</feature>
<organism evidence="2 3">
    <name type="scientific">Microdochium bolleyi</name>
    <dbReference type="NCBI Taxonomy" id="196109"/>
    <lineage>
        <taxon>Eukaryota</taxon>
        <taxon>Fungi</taxon>
        <taxon>Dikarya</taxon>
        <taxon>Ascomycota</taxon>
        <taxon>Pezizomycotina</taxon>
        <taxon>Sordariomycetes</taxon>
        <taxon>Xylariomycetidae</taxon>
        <taxon>Xylariales</taxon>
        <taxon>Microdochiaceae</taxon>
        <taxon>Microdochium</taxon>
    </lineage>
</organism>
<dbReference type="EMBL" id="KQ964300">
    <property type="protein sequence ID" value="KXJ85048.1"/>
    <property type="molecule type" value="Genomic_DNA"/>
</dbReference>
<evidence type="ECO:0000313" key="2">
    <source>
        <dbReference type="EMBL" id="KXJ85048.1"/>
    </source>
</evidence>
<reference evidence="3" key="1">
    <citation type="submission" date="2016-02" db="EMBL/GenBank/DDBJ databases">
        <title>Draft genome sequence of Microdochium bolleyi, a fungal endophyte of beachgrass.</title>
        <authorList>
            <consortium name="DOE Joint Genome Institute"/>
            <person name="David A.S."/>
            <person name="May G."/>
            <person name="Haridas S."/>
            <person name="Lim J."/>
            <person name="Wang M."/>
            <person name="Labutti K."/>
            <person name="Lipzen A."/>
            <person name="Barry K."/>
            <person name="Grigoriev I.V."/>
        </authorList>
    </citation>
    <scope>NUCLEOTIDE SEQUENCE [LARGE SCALE GENOMIC DNA]</scope>
    <source>
        <strain evidence="3">J235TASD1</strain>
    </source>
</reference>
<keyword evidence="3" id="KW-1185">Reference proteome</keyword>
<gene>
    <name evidence="2" type="ORF">Micbo1qcDRAFT_169729</name>
</gene>
<dbReference type="Proteomes" id="UP000070501">
    <property type="component" value="Unassembled WGS sequence"/>
</dbReference>
<feature type="non-terminal residue" evidence="2">
    <location>
        <position position="1"/>
    </location>
</feature>